<evidence type="ECO:0000256" key="1">
    <source>
        <dbReference type="ARBA" id="ARBA00022884"/>
    </source>
</evidence>
<name>A0A2H9THS1_9FUNG</name>
<feature type="compositionally biased region" description="Basic and acidic residues" evidence="3">
    <location>
        <begin position="438"/>
        <end position="456"/>
    </location>
</feature>
<proteinExistence type="predicted"/>
<protein>
    <recommendedName>
        <fullName evidence="4">RRM domain-containing protein</fullName>
    </recommendedName>
</protein>
<dbReference type="PANTHER" id="PTHR23189">
    <property type="entry name" value="RNA RECOGNITION MOTIF-CONTAINING"/>
    <property type="match status" value="1"/>
</dbReference>
<feature type="compositionally biased region" description="Basic and acidic residues" evidence="3">
    <location>
        <begin position="485"/>
        <end position="496"/>
    </location>
</feature>
<evidence type="ECO:0000313" key="5">
    <source>
        <dbReference type="EMBL" id="PJF17317.1"/>
    </source>
</evidence>
<dbReference type="Proteomes" id="UP000240830">
    <property type="component" value="Unassembled WGS sequence"/>
</dbReference>
<dbReference type="EMBL" id="MTSL01000178">
    <property type="protein sequence ID" value="PJF17317.1"/>
    <property type="molecule type" value="Genomic_DNA"/>
</dbReference>
<dbReference type="CDD" id="cd12276">
    <property type="entry name" value="RRM2_MEI2_EAR1_like"/>
    <property type="match status" value="1"/>
</dbReference>
<keyword evidence="1 2" id="KW-0694">RNA-binding</keyword>
<feature type="compositionally biased region" description="Basic and acidic residues" evidence="3">
    <location>
        <begin position="1"/>
        <end position="11"/>
    </location>
</feature>
<feature type="region of interest" description="Disordered" evidence="3">
    <location>
        <begin position="1"/>
        <end position="44"/>
    </location>
</feature>
<dbReference type="SUPFAM" id="SSF54928">
    <property type="entry name" value="RNA-binding domain, RBD"/>
    <property type="match status" value="1"/>
</dbReference>
<dbReference type="SMART" id="SM00360">
    <property type="entry name" value="RRM"/>
    <property type="match status" value="2"/>
</dbReference>
<reference evidence="5 6" key="1">
    <citation type="submission" date="2016-10" db="EMBL/GenBank/DDBJ databases">
        <title>The genome of Paramicrosporidium saccamoebae is the missing link in understanding Cryptomycota and Microsporidia evolution.</title>
        <authorList>
            <person name="Quandt C.A."/>
            <person name="Beaudet D."/>
            <person name="Corsaro D."/>
            <person name="Michel R."/>
            <person name="Corradi N."/>
            <person name="James T."/>
        </authorList>
    </citation>
    <scope>NUCLEOTIDE SEQUENCE [LARGE SCALE GENOMIC DNA]</scope>
    <source>
        <strain evidence="5 6">KSL3</strain>
    </source>
</reference>
<dbReference type="Pfam" id="PF00076">
    <property type="entry name" value="RRM_1"/>
    <property type="match status" value="1"/>
</dbReference>
<organism evidence="5 6">
    <name type="scientific">Paramicrosporidium saccamoebae</name>
    <dbReference type="NCBI Taxonomy" id="1246581"/>
    <lineage>
        <taxon>Eukaryota</taxon>
        <taxon>Fungi</taxon>
        <taxon>Fungi incertae sedis</taxon>
        <taxon>Cryptomycota</taxon>
        <taxon>Cryptomycota incertae sedis</taxon>
        <taxon>Paramicrosporidium</taxon>
    </lineage>
</organism>
<dbReference type="PROSITE" id="PS50102">
    <property type="entry name" value="RRM"/>
    <property type="match status" value="1"/>
</dbReference>
<evidence type="ECO:0000313" key="6">
    <source>
        <dbReference type="Proteomes" id="UP000240830"/>
    </source>
</evidence>
<evidence type="ECO:0000256" key="2">
    <source>
        <dbReference type="PROSITE-ProRule" id="PRU00176"/>
    </source>
</evidence>
<dbReference type="InterPro" id="IPR000504">
    <property type="entry name" value="RRM_dom"/>
</dbReference>
<sequence length="604" mass="68444">MIPKSPWERKASQMQRPYGSQDDLYQTGYYPRQVPRHPSQEYVGDPYGNYYHREERSRAGLYYGGPPAGPCYPGGAFSGFDNYGAHHRGYHEDPRGPASIRAEYDVERYDDRYFVPAGYPPAYPSAPAHPHYTNHPPDYGRGGFYNEQLGAYDPNYQSSMHPQTPLSTPVPAPVYAYHGLLYHTPQSHILLEREEQTRKDSPSSRRSSQVIEYVSESPSTRHVQQCGNATKKEDGNSLVEQDFIKSRAKRELPCRTLFIRNVSAHAEKSQVSRVLEKYGAIRVLHDEHIEDKGFFDLRHAERAKEELQGFAMMGRKDEVSGPCSEDKHQGTLIVCIQNTTYPYTNADVKRLFGKHGDIKGVRDFHRISNKKFVEFFDERDCQSAYVSLNGNSFKGGKLSIRFSWDYPRDMRAIPNQIRADLERKEKSYGNKPSPGVERFYEKRPSPAAEELHDRRLSSGIQRFGDKKSSPDTELLTLRSRSKSPPSKDIRRVERYPGDAAPGEINREKTPSLLDSASQEQHVVMPGSANPRVVDQVPQMTGHCTVFEEKENLATPYTNAQNSTSAIKNNCQQGGKSTIEESSSPGNTLMAQMSALLLMLQVYIV</sequence>
<dbReference type="GO" id="GO:0003723">
    <property type="term" value="F:RNA binding"/>
    <property type="evidence" value="ECO:0007669"/>
    <property type="project" value="UniProtKB-UniRule"/>
</dbReference>
<dbReference type="STRING" id="1246581.A0A2H9THS1"/>
<dbReference type="Gene3D" id="3.30.70.330">
    <property type="match status" value="2"/>
</dbReference>
<evidence type="ECO:0000256" key="3">
    <source>
        <dbReference type="SAM" id="MobiDB-lite"/>
    </source>
</evidence>
<dbReference type="OrthoDB" id="439808at2759"/>
<accession>A0A2H9THS1</accession>
<dbReference type="InterPro" id="IPR035979">
    <property type="entry name" value="RBD_domain_sf"/>
</dbReference>
<gene>
    <name evidence="5" type="ORF">PSACC_02831</name>
</gene>
<evidence type="ECO:0000259" key="4">
    <source>
        <dbReference type="PROSITE" id="PS50102"/>
    </source>
</evidence>
<keyword evidence="6" id="KW-1185">Reference proteome</keyword>
<feature type="domain" description="RRM" evidence="4">
    <location>
        <begin position="332"/>
        <end position="405"/>
    </location>
</feature>
<feature type="region of interest" description="Disordered" evidence="3">
    <location>
        <begin position="421"/>
        <end position="506"/>
    </location>
</feature>
<dbReference type="InterPro" id="IPR012677">
    <property type="entry name" value="Nucleotide-bd_a/b_plait_sf"/>
</dbReference>
<comment type="caution">
    <text evidence="5">The sequence shown here is derived from an EMBL/GenBank/DDBJ whole genome shotgun (WGS) entry which is preliminary data.</text>
</comment>
<dbReference type="AlphaFoldDB" id="A0A2H9THS1"/>